<evidence type="ECO:0000256" key="2">
    <source>
        <dbReference type="ARBA" id="ARBA00022481"/>
    </source>
</evidence>
<comment type="subcellular location">
    <subcellularLocation>
        <location evidence="1">Membrane</location>
        <topology evidence="1">Single-pass membrane protein</topology>
    </subcellularLocation>
</comment>
<keyword evidence="2" id="KW-0488">Methylation</keyword>
<proteinExistence type="predicted"/>
<name>A0A1G2BEX1_9BACT</name>
<keyword evidence="5 6" id="KW-0472">Membrane</keyword>
<comment type="caution">
    <text evidence="7">The sequence shown here is derived from an EMBL/GenBank/DDBJ whole genome shotgun (WGS) entry which is preliminary data.</text>
</comment>
<dbReference type="GO" id="GO:0016020">
    <property type="term" value="C:membrane"/>
    <property type="evidence" value="ECO:0007669"/>
    <property type="project" value="UniProtKB-SubCell"/>
</dbReference>
<dbReference type="InterPro" id="IPR012902">
    <property type="entry name" value="N_methyl_site"/>
</dbReference>
<dbReference type="PRINTS" id="PR00813">
    <property type="entry name" value="BCTERIALGSPG"/>
</dbReference>
<dbReference type="SUPFAM" id="SSF54523">
    <property type="entry name" value="Pili subunits"/>
    <property type="match status" value="1"/>
</dbReference>
<dbReference type="Pfam" id="PF07963">
    <property type="entry name" value="N_methyl"/>
    <property type="match status" value="1"/>
</dbReference>
<dbReference type="PANTHER" id="PTHR30093">
    <property type="entry name" value="GENERAL SECRETION PATHWAY PROTEIN G"/>
    <property type="match status" value="1"/>
</dbReference>
<dbReference type="Proteomes" id="UP000176420">
    <property type="component" value="Unassembled WGS sequence"/>
</dbReference>
<dbReference type="PANTHER" id="PTHR30093:SF44">
    <property type="entry name" value="TYPE II SECRETION SYSTEM CORE PROTEIN G"/>
    <property type="match status" value="1"/>
</dbReference>
<protein>
    <recommendedName>
        <fullName evidence="9">Type II secretion system protein GspG C-terminal domain-containing protein</fullName>
    </recommendedName>
</protein>
<dbReference type="NCBIfam" id="TIGR02532">
    <property type="entry name" value="IV_pilin_GFxxxE"/>
    <property type="match status" value="1"/>
</dbReference>
<feature type="transmembrane region" description="Helical" evidence="6">
    <location>
        <begin position="12"/>
        <end position="33"/>
    </location>
</feature>
<evidence type="ECO:0000256" key="5">
    <source>
        <dbReference type="ARBA" id="ARBA00023136"/>
    </source>
</evidence>
<evidence type="ECO:0008006" key="9">
    <source>
        <dbReference type="Google" id="ProtNLM"/>
    </source>
</evidence>
<dbReference type="InterPro" id="IPR045584">
    <property type="entry name" value="Pilin-like"/>
</dbReference>
<accession>A0A1G2BEX1</accession>
<reference evidence="7 8" key="1">
    <citation type="journal article" date="2016" name="Nat. Commun.">
        <title>Thousands of microbial genomes shed light on interconnected biogeochemical processes in an aquifer system.</title>
        <authorList>
            <person name="Anantharaman K."/>
            <person name="Brown C.T."/>
            <person name="Hug L.A."/>
            <person name="Sharon I."/>
            <person name="Castelle C.J."/>
            <person name="Probst A.J."/>
            <person name="Thomas B.C."/>
            <person name="Singh A."/>
            <person name="Wilkins M.J."/>
            <person name="Karaoz U."/>
            <person name="Brodie E.L."/>
            <person name="Williams K.H."/>
            <person name="Hubbard S.S."/>
            <person name="Banfield J.F."/>
        </authorList>
    </citation>
    <scope>NUCLEOTIDE SEQUENCE [LARGE SCALE GENOMIC DNA]</scope>
</reference>
<evidence type="ECO:0000313" key="8">
    <source>
        <dbReference type="Proteomes" id="UP000176420"/>
    </source>
</evidence>
<dbReference type="GO" id="GO:0015628">
    <property type="term" value="P:protein secretion by the type II secretion system"/>
    <property type="evidence" value="ECO:0007669"/>
    <property type="project" value="InterPro"/>
</dbReference>
<gene>
    <name evidence="7" type="ORF">A2319_04685</name>
</gene>
<evidence type="ECO:0000256" key="1">
    <source>
        <dbReference type="ARBA" id="ARBA00004167"/>
    </source>
</evidence>
<keyword evidence="3 6" id="KW-0812">Transmembrane</keyword>
<keyword evidence="4 6" id="KW-1133">Transmembrane helix</keyword>
<dbReference type="InterPro" id="IPR000983">
    <property type="entry name" value="Bac_GSPG_pilin"/>
</dbReference>
<evidence type="ECO:0000313" key="7">
    <source>
        <dbReference type="EMBL" id="OGY87714.1"/>
    </source>
</evidence>
<evidence type="ECO:0000256" key="4">
    <source>
        <dbReference type="ARBA" id="ARBA00022989"/>
    </source>
</evidence>
<dbReference type="Gene3D" id="3.30.700.10">
    <property type="entry name" value="Glycoprotein, Type 4 Pilin"/>
    <property type="match status" value="1"/>
</dbReference>
<dbReference type="AlphaFoldDB" id="A0A1G2BEX1"/>
<evidence type="ECO:0000256" key="3">
    <source>
        <dbReference type="ARBA" id="ARBA00022692"/>
    </source>
</evidence>
<organism evidence="7 8">
    <name type="scientific">Candidatus Kerfeldbacteria bacterium RIFOXYB2_FULL_38_14</name>
    <dbReference type="NCBI Taxonomy" id="1798547"/>
    <lineage>
        <taxon>Bacteria</taxon>
        <taxon>Candidatus Kerfeldiibacteriota</taxon>
    </lineage>
</organism>
<evidence type="ECO:0000256" key="6">
    <source>
        <dbReference type="SAM" id="Phobius"/>
    </source>
</evidence>
<sequence>MRKQKGFTLIELLIVIAIIGLLAALALVSLTAAQKRARDTKRVADMKSFQTALELYYNEEAEYPILVVEDAATQEVEVNTWPEMAETMASYISSLSTPPQPDKEVYTYIVNATADQYYIRTVLEDKEHQVLSQDLDGAALGGAGWMSVSSDSAFDPTDATIDCGVATANTDGMYCLGGTAAQ</sequence>
<dbReference type="EMBL" id="MHKI01000006">
    <property type="protein sequence ID" value="OGY87714.1"/>
    <property type="molecule type" value="Genomic_DNA"/>
</dbReference>
<dbReference type="PROSITE" id="PS00409">
    <property type="entry name" value="PROKAR_NTER_METHYL"/>
    <property type="match status" value="1"/>
</dbReference>
<dbReference type="GO" id="GO:0015627">
    <property type="term" value="C:type II protein secretion system complex"/>
    <property type="evidence" value="ECO:0007669"/>
    <property type="project" value="InterPro"/>
</dbReference>